<dbReference type="GO" id="GO:0005829">
    <property type="term" value="C:cytosol"/>
    <property type="evidence" value="ECO:0007669"/>
    <property type="project" value="TreeGrafter"/>
</dbReference>
<sequence length="77" mass="8884">MTEKSINIQDDFLNRVRREKLLIHIFLVSGKRLIGKIKSFDKFTILLVNRGVEQLVFKHAIQTILIADKEGMDESGD</sequence>
<keyword evidence="1 3" id="KW-0694">RNA-binding</keyword>
<dbReference type="GO" id="GO:0006355">
    <property type="term" value="P:regulation of DNA-templated transcription"/>
    <property type="evidence" value="ECO:0007669"/>
    <property type="project" value="InterPro"/>
</dbReference>
<dbReference type="GO" id="GO:0003723">
    <property type="term" value="F:RNA binding"/>
    <property type="evidence" value="ECO:0007669"/>
    <property type="project" value="UniProtKB-UniRule"/>
</dbReference>
<reference evidence="5 6" key="1">
    <citation type="journal article" date="2012" name="Extremophiles">
        <title>Thermotomaculum hydrothermale gen. nov., sp. nov., a novel heterotrophic thermophile within the phylum Acidobacteria from a deep-sea hydrothermal vent chimney in the Southern Okinawa Trough.</title>
        <authorList>
            <person name="Izumi H."/>
            <person name="Nunoura T."/>
            <person name="Miyazaki M."/>
            <person name="Mino S."/>
            <person name="Toki T."/>
            <person name="Takai K."/>
            <person name="Sako Y."/>
            <person name="Sawabe T."/>
            <person name="Nakagawa S."/>
        </authorList>
    </citation>
    <scope>NUCLEOTIDE SEQUENCE [LARGE SCALE GENOMIC DNA]</scope>
    <source>
        <strain evidence="5 6">AC55</strain>
    </source>
</reference>
<dbReference type="InterPro" id="IPR047575">
    <property type="entry name" value="Sm"/>
</dbReference>
<dbReference type="InterPro" id="IPR005001">
    <property type="entry name" value="Hfq"/>
</dbReference>
<dbReference type="KEGG" id="thyd:TTHT_0580"/>
<dbReference type="CDD" id="cd01716">
    <property type="entry name" value="Hfq"/>
    <property type="match status" value="1"/>
</dbReference>
<gene>
    <name evidence="3 5" type="primary">hfq</name>
    <name evidence="5" type="ORF">TTHT_0580</name>
</gene>
<evidence type="ECO:0000313" key="5">
    <source>
        <dbReference type="EMBL" id="BBB32164.1"/>
    </source>
</evidence>
<evidence type="ECO:0000256" key="1">
    <source>
        <dbReference type="ARBA" id="ARBA00022884"/>
    </source>
</evidence>
<dbReference type="RefSeq" id="WP_236578197.1">
    <property type="nucleotide sequence ID" value="NZ_AP017470.1"/>
</dbReference>
<dbReference type="HAMAP" id="MF_00436">
    <property type="entry name" value="Hfq"/>
    <property type="match status" value="1"/>
</dbReference>
<evidence type="ECO:0000256" key="2">
    <source>
        <dbReference type="ARBA" id="ARBA00023016"/>
    </source>
</evidence>
<dbReference type="PANTHER" id="PTHR34772:SF1">
    <property type="entry name" value="RNA-BINDING PROTEIN HFQ"/>
    <property type="match status" value="1"/>
</dbReference>
<dbReference type="PROSITE" id="PS52002">
    <property type="entry name" value="SM"/>
    <property type="match status" value="1"/>
</dbReference>
<dbReference type="PANTHER" id="PTHR34772">
    <property type="entry name" value="RNA-BINDING PROTEIN HFQ"/>
    <property type="match status" value="1"/>
</dbReference>
<evidence type="ECO:0000256" key="3">
    <source>
        <dbReference type="HAMAP-Rule" id="MF_00436"/>
    </source>
</evidence>
<dbReference type="GO" id="GO:0045974">
    <property type="term" value="P:regulation of translation, ncRNA-mediated"/>
    <property type="evidence" value="ECO:0007669"/>
    <property type="project" value="TreeGrafter"/>
</dbReference>
<protein>
    <recommendedName>
        <fullName evidence="3">RNA-binding protein Hfq</fullName>
    </recommendedName>
</protein>
<dbReference type="AlphaFoldDB" id="A0A7R6PEB4"/>
<dbReference type="NCBIfam" id="TIGR02383">
    <property type="entry name" value="Hfq"/>
    <property type="match status" value="1"/>
</dbReference>
<proteinExistence type="inferred from homology"/>
<comment type="subunit">
    <text evidence="3">Homohexamer.</text>
</comment>
<comment type="similarity">
    <text evidence="3">Belongs to the Hfq family.</text>
</comment>
<keyword evidence="6" id="KW-1185">Reference proteome</keyword>
<accession>A0A7R6PEB4</accession>
<dbReference type="GO" id="GO:0043487">
    <property type="term" value="P:regulation of RNA stability"/>
    <property type="evidence" value="ECO:0007669"/>
    <property type="project" value="TreeGrafter"/>
</dbReference>
<dbReference type="EMBL" id="AP017470">
    <property type="protein sequence ID" value="BBB32164.1"/>
    <property type="molecule type" value="Genomic_DNA"/>
</dbReference>
<dbReference type="InterPro" id="IPR010920">
    <property type="entry name" value="LSM_dom_sf"/>
</dbReference>
<evidence type="ECO:0000259" key="4">
    <source>
        <dbReference type="PROSITE" id="PS52002"/>
    </source>
</evidence>
<name>A0A7R6PEB4_9BACT</name>
<dbReference type="Proteomes" id="UP000595564">
    <property type="component" value="Chromosome"/>
</dbReference>
<evidence type="ECO:0000313" key="6">
    <source>
        <dbReference type="Proteomes" id="UP000595564"/>
    </source>
</evidence>
<dbReference type="Pfam" id="PF17209">
    <property type="entry name" value="Hfq"/>
    <property type="match status" value="1"/>
</dbReference>
<dbReference type="Gene3D" id="2.30.30.100">
    <property type="match status" value="1"/>
</dbReference>
<organism evidence="5 6">
    <name type="scientific">Thermotomaculum hydrothermale</name>
    <dbReference type="NCBI Taxonomy" id="981385"/>
    <lineage>
        <taxon>Bacteria</taxon>
        <taxon>Pseudomonadati</taxon>
        <taxon>Acidobacteriota</taxon>
        <taxon>Holophagae</taxon>
        <taxon>Thermotomaculales</taxon>
        <taxon>Thermotomaculaceae</taxon>
        <taxon>Thermotomaculum</taxon>
    </lineage>
</organism>
<comment type="function">
    <text evidence="3">RNA chaperone that binds small regulatory RNA (sRNAs) and mRNAs to facilitate mRNA translational regulation in response to envelope stress, environmental stress and changes in metabolite concentrations. Also binds with high specificity to tRNAs.</text>
</comment>
<feature type="domain" description="Sm" evidence="4">
    <location>
        <begin position="10"/>
        <end position="70"/>
    </location>
</feature>
<dbReference type="SUPFAM" id="SSF50182">
    <property type="entry name" value="Sm-like ribonucleoproteins"/>
    <property type="match status" value="1"/>
</dbReference>
<keyword evidence="2 3" id="KW-0346">Stress response</keyword>